<evidence type="ECO:0000256" key="4">
    <source>
        <dbReference type="ARBA" id="ARBA00038652"/>
    </source>
</evidence>
<dbReference type="SUPFAM" id="SSF116734">
    <property type="entry name" value="DNA methylase specificity domain"/>
    <property type="match status" value="2"/>
</dbReference>
<gene>
    <name evidence="6" type="ORF">GUY60_12095</name>
</gene>
<dbReference type="OrthoDB" id="3197085at2"/>
<comment type="subunit">
    <text evidence="4">The methyltransferase is composed of M and S polypeptides.</text>
</comment>
<dbReference type="RefSeq" id="WP_161696800.1">
    <property type="nucleotide sequence ID" value="NZ_JAAAHS010000069.1"/>
</dbReference>
<evidence type="ECO:0000259" key="5">
    <source>
        <dbReference type="Pfam" id="PF01420"/>
    </source>
</evidence>
<dbReference type="GO" id="GO:0009307">
    <property type="term" value="P:DNA restriction-modification system"/>
    <property type="evidence" value="ECO:0007669"/>
    <property type="project" value="UniProtKB-KW"/>
</dbReference>
<protein>
    <recommendedName>
        <fullName evidence="5">Type I restriction modification DNA specificity domain-containing protein</fullName>
    </recommendedName>
</protein>
<dbReference type="GO" id="GO:0003677">
    <property type="term" value="F:DNA binding"/>
    <property type="evidence" value="ECO:0007669"/>
    <property type="project" value="UniProtKB-KW"/>
</dbReference>
<dbReference type="Pfam" id="PF01420">
    <property type="entry name" value="Methylase_S"/>
    <property type="match status" value="1"/>
</dbReference>
<evidence type="ECO:0000256" key="2">
    <source>
        <dbReference type="ARBA" id="ARBA00022747"/>
    </source>
</evidence>
<keyword evidence="3" id="KW-0238">DNA-binding</keyword>
<proteinExistence type="inferred from homology"/>
<dbReference type="EMBL" id="JAAAHS010000069">
    <property type="protein sequence ID" value="NBE52150.1"/>
    <property type="molecule type" value="Genomic_DNA"/>
</dbReference>
<accession>A0A964XKE3</accession>
<evidence type="ECO:0000313" key="6">
    <source>
        <dbReference type="EMBL" id="NBE52150.1"/>
    </source>
</evidence>
<dbReference type="AlphaFoldDB" id="A0A964XKE3"/>
<sequence length="398" mass="43722">MIDPSILGDHVVHYSIPAIDQHGTGQIEETESIQSAKFHLRGSEVLISKLNPRKSRVVHVARHDFPVVSSTEFVALQVNPGIDSKFLAYMLQAESTRQTLDAQVQSVTRSHQRVSPEDVTHLNLELPPLDEQRRIADFLDAETARIDQLVGLRSSQLESTGARMLNTLSRAAGDLGGKHGTVKVRHVLQKIEQGWSPQCEDRLTEEGEWGVVKAGCVNGGTFDENQHKALPTSISPELRYRLRVGDLLMSRASGSVELIGSIGVLPEGLPSNLLLCDKIYRLRMDRMRMNPNFVALMLRTHRVREEIKLGISGADGMANNLPTATVTNLPLPDVPLVKQGRIVDELHSQQRATQAAQQLLKSQLSVLAERRQALITAAVTGQFDVTTARRSATSGGTA</sequence>
<name>A0A964XKE3_9ACTN</name>
<dbReference type="InterPro" id="IPR051212">
    <property type="entry name" value="Type-I_RE_S_subunit"/>
</dbReference>
<dbReference type="InterPro" id="IPR000055">
    <property type="entry name" value="Restrct_endonuc_typeI_TRD"/>
</dbReference>
<dbReference type="Proteomes" id="UP000598297">
    <property type="component" value="Unassembled WGS sequence"/>
</dbReference>
<evidence type="ECO:0000256" key="1">
    <source>
        <dbReference type="ARBA" id="ARBA00010923"/>
    </source>
</evidence>
<evidence type="ECO:0000313" key="7">
    <source>
        <dbReference type="Proteomes" id="UP000598297"/>
    </source>
</evidence>
<evidence type="ECO:0000256" key="3">
    <source>
        <dbReference type="ARBA" id="ARBA00023125"/>
    </source>
</evidence>
<dbReference type="InterPro" id="IPR044946">
    <property type="entry name" value="Restrct_endonuc_typeI_TRD_sf"/>
</dbReference>
<comment type="caution">
    <text evidence="6">The sequence shown here is derived from an EMBL/GenBank/DDBJ whole genome shotgun (WGS) entry which is preliminary data.</text>
</comment>
<keyword evidence="2" id="KW-0680">Restriction system</keyword>
<keyword evidence="7" id="KW-1185">Reference proteome</keyword>
<dbReference type="PANTHER" id="PTHR43140">
    <property type="entry name" value="TYPE-1 RESTRICTION ENZYME ECOKI SPECIFICITY PROTEIN"/>
    <property type="match status" value="1"/>
</dbReference>
<reference evidence="6" key="1">
    <citation type="submission" date="2020-01" db="EMBL/GenBank/DDBJ databases">
        <title>Whole-genome analyses of novel actinobacteria.</title>
        <authorList>
            <person name="Sahin N."/>
        </authorList>
    </citation>
    <scope>NUCLEOTIDE SEQUENCE</scope>
    <source>
        <strain evidence="6">YC537</strain>
    </source>
</reference>
<dbReference type="PANTHER" id="PTHR43140:SF1">
    <property type="entry name" value="TYPE I RESTRICTION ENZYME ECOKI SPECIFICITY SUBUNIT"/>
    <property type="match status" value="1"/>
</dbReference>
<comment type="similarity">
    <text evidence="1">Belongs to the type-I restriction system S methylase family.</text>
</comment>
<organism evidence="6 7">
    <name type="scientific">Streptomyces boluensis</name>
    <dbReference type="NCBI Taxonomy" id="1775135"/>
    <lineage>
        <taxon>Bacteria</taxon>
        <taxon>Bacillati</taxon>
        <taxon>Actinomycetota</taxon>
        <taxon>Actinomycetes</taxon>
        <taxon>Kitasatosporales</taxon>
        <taxon>Streptomycetaceae</taxon>
        <taxon>Streptomyces</taxon>
    </lineage>
</organism>
<feature type="domain" description="Type I restriction modification DNA specificity" evidence="5">
    <location>
        <begin position="33"/>
        <end position="144"/>
    </location>
</feature>
<dbReference type="Gene3D" id="3.90.220.20">
    <property type="entry name" value="DNA methylase specificity domains"/>
    <property type="match status" value="2"/>
</dbReference>